<keyword evidence="4" id="KW-1185">Reference proteome</keyword>
<feature type="compositionally biased region" description="Polar residues" evidence="1">
    <location>
        <begin position="185"/>
        <end position="202"/>
    </location>
</feature>
<dbReference type="EMBL" id="JBHTEF010000001">
    <property type="protein sequence ID" value="MFC7581023.1"/>
    <property type="molecule type" value="Genomic_DNA"/>
</dbReference>
<feature type="signal peptide" evidence="2">
    <location>
        <begin position="1"/>
        <end position="28"/>
    </location>
</feature>
<comment type="caution">
    <text evidence="3">The sequence shown here is derived from an EMBL/GenBank/DDBJ whole genome shotgun (WGS) entry which is preliminary data.</text>
</comment>
<dbReference type="RefSeq" id="WP_380973816.1">
    <property type="nucleotide sequence ID" value="NZ_JBHTEF010000001.1"/>
</dbReference>
<evidence type="ECO:0000313" key="3">
    <source>
        <dbReference type="EMBL" id="MFC7581023.1"/>
    </source>
</evidence>
<evidence type="ECO:0000256" key="1">
    <source>
        <dbReference type="SAM" id="MobiDB-lite"/>
    </source>
</evidence>
<sequence length="202" mass="20759">MIRTRTGRLLAGLSTAALVGGGLGACSAQPGVALKVGDTTFTEADITHAAEQYEAMTGSSVDRYQYVWSLSTIPAFLDAAESQGVSVDDATLDADLQSLVDSQSLAEVPDDLSPALREILRYQFVYSELSSSDVDPTTFNAAYDAAQKSIPVTVSPRYGSAAPTSSTEGVSTALADVVSADSLASDESGSTDPDGGTSQSGD</sequence>
<feature type="region of interest" description="Disordered" evidence="1">
    <location>
        <begin position="177"/>
        <end position="202"/>
    </location>
</feature>
<dbReference type="Proteomes" id="UP001596527">
    <property type="component" value="Unassembled WGS sequence"/>
</dbReference>
<keyword evidence="2" id="KW-0732">Signal</keyword>
<organism evidence="3 4">
    <name type="scientific">Schaalia naturae</name>
    <dbReference type="NCBI Taxonomy" id="635203"/>
    <lineage>
        <taxon>Bacteria</taxon>
        <taxon>Bacillati</taxon>
        <taxon>Actinomycetota</taxon>
        <taxon>Actinomycetes</taxon>
        <taxon>Actinomycetales</taxon>
        <taxon>Actinomycetaceae</taxon>
        <taxon>Schaalia</taxon>
    </lineage>
</organism>
<proteinExistence type="predicted"/>
<reference evidence="4" key="1">
    <citation type="journal article" date="2019" name="Int. J. Syst. Evol. Microbiol.">
        <title>The Global Catalogue of Microorganisms (GCM) 10K type strain sequencing project: providing services to taxonomists for standard genome sequencing and annotation.</title>
        <authorList>
            <consortium name="The Broad Institute Genomics Platform"/>
            <consortium name="The Broad Institute Genome Sequencing Center for Infectious Disease"/>
            <person name="Wu L."/>
            <person name="Ma J."/>
        </authorList>
    </citation>
    <scope>NUCLEOTIDE SEQUENCE [LARGE SCALE GENOMIC DNA]</scope>
    <source>
        <strain evidence="4">CCUG 56698</strain>
    </source>
</reference>
<evidence type="ECO:0000256" key="2">
    <source>
        <dbReference type="SAM" id="SignalP"/>
    </source>
</evidence>
<dbReference type="PROSITE" id="PS51257">
    <property type="entry name" value="PROKAR_LIPOPROTEIN"/>
    <property type="match status" value="1"/>
</dbReference>
<feature type="chain" id="PRO_5047068987" evidence="2">
    <location>
        <begin position="29"/>
        <end position="202"/>
    </location>
</feature>
<name>A0ABW2SNH2_9ACTO</name>
<protein>
    <submittedName>
        <fullName evidence="3">Uncharacterized protein</fullName>
    </submittedName>
</protein>
<gene>
    <name evidence="3" type="ORF">ACFQWG_07415</name>
</gene>
<evidence type="ECO:0000313" key="4">
    <source>
        <dbReference type="Proteomes" id="UP001596527"/>
    </source>
</evidence>
<accession>A0ABW2SNH2</accession>